<evidence type="ECO:0000259" key="6">
    <source>
        <dbReference type="PROSITE" id="PS50835"/>
    </source>
</evidence>
<dbReference type="InterPro" id="IPR036179">
    <property type="entry name" value="Ig-like_dom_sf"/>
</dbReference>
<dbReference type="FunCoup" id="A0A665WWT7">
    <property type="interactions" value="14"/>
</dbReference>
<keyword evidence="8" id="KW-1185">Reference proteome</keyword>
<dbReference type="GO" id="GO:0016020">
    <property type="term" value="C:membrane"/>
    <property type="evidence" value="ECO:0007669"/>
    <property type="project" value="UniProtKB-SubCell"/>
</dbReference>
<dbReference type="Gene3D" id="2.60.40.10">
    <property type="entry name" value="Immunoglobulins"/>
    <property type="match status" value="1"/>
</dbReference>
<evidence type="ECO:0000313" key="7">
    <source>
        <dbReference type="Ensembl" id="ENSENLP00000048087.1"/>
    </source>
</evidence>
<keyword evidence="3 5" id="KW-0472">Membrane</keyword>
<reference evidence="7" key="3">
    <citation type="submission" date="2025-09" db="UniProtKB">
        <authorList>
            <consortium name="Ensembl"/>
        </authorList>
    </citation>
    <scope>IDENTIFICATION</scope>
</reference>
<evidence type="ECO:0000256" key="3">
    <source>
        <dbReference type="ARBA" id="ARBA00023136"/>
    </source>
</evidence>
<name>A0A665WWT7_ECHNA</name>
<dbReference type="OMA" id="WIATYNN"/>
<dbReference type="PANTHER" id="PTHR12080">
    <property type="entry name" value="SIGNALING LYMPHOCYTIC ACTIVATION MOLECULE"/>
    <property type="match status" value="1"/>
</dbReference>
<reference evidence="7" key="2">
    <citation type="submission" date="2025-08" db="UniProtKB">
        <authorList>
            <consortium name="Ensembl"/>
        </authorList>
    </citation>
    <scope>IDENTIFICATION</scope>
</reference>
<reference evidence="7" key="1">
    <citation type="submission" date="2021-04" db="EMBL/GenBank/DDBJ databases">
        <authorList>
            <consortium name="Wellcome Sanger Institute Data Sharing"/>
        </authorList>
    </citation>
    <scope>NUCLEOTIDE SEQUENCE [LARGE SCALE GENOMIC DNA]</scope>
</reference>
<organism evidence="7 8">
    <name type="scientific">Echeneis naucrates</name>
    <name type="common">Live sharksucker</name>
    <dbReference type="NCBI Taxonomy" id="173247"/>
    <lineage>
        <taxon>Eukaryota</taxon>
        <taxon>Metazoa</taxon>
        <taxon>Chordata</taxon>
        <taxon>Craniata</taxon>
        <taxon>Vertebrata</taxon>
        <taxon>Euteleostomi</taxon>
        <taxon>Actinopterygii</taxon>
        <taxon>Neopterygii</taxon>
        <taxon>Teleostei</taxon>
        <taxon>Neoteleostei</taxon>
        <taxon>Acanthomorphata</taxon>
        <taxon>Carangaria</taxon>
        <taxon>Carangiformes</taxon>
        <taxon>Echeneidae</taxon>
        <taxon>Echeneis</taxon>
    </lineage>
</organism>
<keyword evidence="4" id="KW-0325">Glycoprotein</keyword>
<dbReference type="GO" id="GO:0005911">
    <property type="term" value="C:cell-cell junction"/>
    <property type="evidence" value="ECO:0007669"/>
    <property type="project" value="TreeGrafter"/>
</dbReference>
<evidence type="ECO:0000256" key="1">
    <source>
        <dbReference type="ARBA" id="ARBA00004370"/>
    </source>
</evidence>
<feature type="domain" description="Ig-like" evidence="6">
    <location>
        <begin position="134"/>
        <end position="210"/>
    </location>
</feature>
<dbReference type="PANTHER" id="PTHR12080:SF59">
    <property type="entry name" value="HEPATIC AND GLIAL CELL ADHESION MOLECULE"/>
    <property type="match status" value="1"/>
</dbReference>
<proteinExistence type="predicted"/>
<keyword evidence="2" id="KW-0732">Signal</keyword>
<accession>A0A665WWT7</accession>
<evidence type="ECO:0000256" key="2">
    <source>
        <dbReference type="ARBA" id="ARBA00022729"/>
    </source>
</evidence>
<evidence type="ECO:0000313" key="8">
    <source>
        <dbReference type="Proteomes" id="UP000472264"/>
    </source>
</evidence>
<dbReference type="InterPro" id="IPR013783">
    <property type="entry name" value="Ig-like_fold"/>
</dbReference>
<keyword evidence="5" id="KW-1133">Transmembrane helix</keyword>
<dbReference type="InParanoid" id="A0A665WWT7"/>
<protein>
    <submittedName>
        <fullName evidence="7">CD48 antigen-like</fullName>
    </submittedName>
</protein>
<dbReference type="InterPro" id="IPR007110">
    <property type="entry name" value="Ig-like_dom"/>
</dbReference>
<dbReference type="Ensembl" id="ENSENLT00000049234.1">
    <property type="protein sequence ID" value="ENSENLP00000048087.1"/>
    <property type="gene ID" value="ENSENLG00000020282.1"/>
</dbReference>
<dbReference type="Proteomes" id="UP000472264">
    <property type="component" value="Chromosome 18"/>
</dbReference>
<feature type="transmembrane region" description="Helical" evidence="5">
    <location>
        <begin position="225"/>
        <end position="247"/>
    </location>
</feature>
<evidence type="ECO:0000256" key="5">
    <source>
        <dbReference type="SAM" id="Phobius"/>
    </source>
</evidence>
<evidence type="ECO:0000256" key="4">
    <source>
        <dbReference type="ARBA" id="ARBA00023180"/>
    </source>
</evidence>
<dbReference type="AlphaFoldDB" id="A0A665WWT7"/>
<comment type="subcellular location">
    <subcellularLocation>
        <location evidence="1">Membrane</location>
    </subcellularLocation>
</comment>
<gene>
    <name evidence="7" type="primary">si:cabz01074946.1</name>
</gene>
<keyword evidence="5" id="KW-0812">Transmembrane</keyword>
<dbReference type="InterPro" id="IPR015631">
    <property type="entry name" value="CD2/SLAM_rcpt"/>
</dbReference>
<dbReference type="SUPFAM" id="SSF48726">
    <property type="entry name" value="Immunoglobulin"/>
    <property type="match status" value="1"/>
</dbReference>
<dbReference type="PROSITE" id="PS50835">
    <property type="entry name" value="IG_LIKE"/>
    <property type="match status" value="1"/>
</dbReference>
<sequence length="255" mass="28669">FNHLKGVCIYSDAQFYIYFIVFSVVSAEVLQEVFGYLGSNVTLSSRATPPWNFSKIEWSIFPNSTWIATYRSGRKNTERVDQFKGRLSLNTTSGDLTIHGLISQDALEYTVLLFHQSITVHKIRLKVLQRPVEPSIQMIYTKVQEGRCWVLLRCSSQDEGVDLSWELKPPSDSVYRMTGPGKQGAVLISFSNKEKTEVICTANKTTAKVSAAFTSQCGSSACPRLREGLCFLFGFIAGLLIFLIYCFKDRIGILT</sequence>